<organism evidence="1 3">
    <name type="scientific">Cupriavidus taiwanensis</name>
    <dbReference type="NCBI Taxonomy" id="164546"/>
    <lineage>
        <taxon>Bacteria</taxon>
        <taxon>Pseudomonadati</taxon>
        <taxon>Pseudomonadota</taxon>
        <taxon>Betaproteobacteria</taxon>
        <taxon>Burkholderiales</taxon>
        <taxon>Burkholderiaceae</taxon>
        <taxon>Cupriavidus</taxon>
    </lineage>
</organism>
<dbReference type="EMBL" id="LT984809">
    <property type="protein sequence ID" value="SPD48806.1"/>
    <property type="molecule type" value="Genomic_DNA"/>
</dbReference>
<evidence type="ECO:0000313" key="1">
    <source>
        <dbReference type="EMBL" id="SOZ74527.1"/>
    </source>
</evidence>
<gene>
    <name evidence="2" type="ORF">CBM2612_P0151</name>
    <name evidence="1" type="ORF">CBM2613_P40001</name>
</gene>
<keyword evidence="1" id="KW-0614">Plasmid</keyword>
<proteinExistence type="predicted"/>
<protein>
    <submittedName>
        <fullName evidence="1">Uncharacterized protein</fullName>
    </submittedName>
</protein>
<geneLocation type="plasmid" evidence="2">
    <name>I</name>
</geneLocation>
<dbReference type="EMBL" id="LT976981">
    <property type="protein sequence ID" value="SOZ74527.1"/>
    <property type="molecule type" value="Genomic_DNA"/>
</dbReference>
<reference evidence="2 3" key="2">
    <citation type="submission" date="2018-01" db="EMBL/GenBank/DDBJ databases">
        <authorList>
            <person name="Gaut B.S."/>
            <person name="Morton B.R."/>
            <person name="Clegg M.T."/>
            <person name="Duvall M.R."/>
        </authorList>
    </citation>
    <scope>NUCLEOTIDE SEQUENCE [LARGE SCALE GENOMIC DNA]</scope>
    <source>
        <strain evidence="2">Cupriavidus taiwanensis STM 8555</strain>
        <plasmid evidence="2">I</plasmid>
        <plasmid evidence="3">Plasmid cbm2613_p</plasmid>
    </source>
</reference>
<geneLocation type="plasmid" evidence="1">
    <name>CBM2613_p</name>
</geneLocation>
<geneLocation type="plasmid" evidence="3">
    <name>cbm2613_p</name>
</geneLocation>
<dbReference type="Proteomes" id="UP000256952">
    <property type="component" value="Plasmid CBM2613_p"/>
</dbReference>
<dbReference type="AlphaFoldDB" id="A0A375EDL8"/>
<accession>A0A375EDL8</accession>
<evidence type="ECO:0000313" key="2">
    <source>
        <dbReference type="EMBL" id="SPD48806.1"/>
    </source>
</evidence>
<evidence type="ECO:0000313" key="3">
    <source>
        <dbReference type="Proteomes" id="UP000256952"/>
    </source>
</evidence>
<name>A0A375EDL8_9BURK</name>
<sequence>MPWKEVSLMDQLRELMIRASQPGANRREWPGDGASLRRRCTSGCRPTPSRAKVRCDQRAETVQSKLIATFRRYGLPQRMTMDNGPP</sequence>
<reference evidence="1" key="1">
    <citation type="submission" date="2018-01" db="EMBL/GenBank/DDBJ databases">
        <authorList>
            <person name="Clerissi C."/>
        </authorList>
    </citation>
    <scope>NUCLEOTIDE SEQUENCE</scope>
    <source>
        <strain evidence="1">Cupriavidus taiwanensis STM 8556</strain>
        <plasmid evidence="1">CBM2613_p</plasmid>
    </source>
</reference>